<dbReference type="Pfam" id="PF00069">
    <property type="entry name" value="Pkinase"/>
    <property type="match status" value="1"/>
</dbReference>
<keyword evidence="3" id="KW-0808">Transferase</keyword>
<dbReference type="PANTHER" id="PTHR43289:SF6">
    <property type="entry name" value="SERINE_THREONINE-PROTEIN KINASE NEKL-3"/>
    <property type="match status" value="1"/>
</dbReference>
<dbReference type="InterPro" id="IPR002477">
    <property type="entry name" value="Peptidoglycan-bd-like"/>
</dbReference>
<dbReference type="PROSITE" id="PS00108">
    <property type="entry name" value="PROTEIN_KINASE_ST"/>
    <property type="match status" value="1"/>
</dbReference>
<keyword evidence="8" id="KW-1185">Reference proteome</keyword>
<dbReference type="InterPro" id="IPR017441">
    <property type="entry name" value="Protein_kinase_ATP_BS"/>
</dbReference>
<dbReference type="InterPro" id="IPR000719">
    <property type="entry name" value="Prot_kinase_dom"/>
</dbReference>
<evidence type="ECO:0000256" key="1">
    <source>
        <dbReference type="ARBA" id="ARBA00012513"/>
    </source>
</evidence>
<keyword evidence="2 7" id="KW-0723">Serine/threonine-protein kinase</keyword>
<dbReference type="PANTHER" id="PTHR43289">
    <property type="entry name" value="MITOGEN-ACTIVATED PROTEIN KINASE KINASE KINASE 20-RELATED"/>
    <property type="match status" value="1"/>
</dbReference>
<evidence type="ECO:0000256" key="6">
    <source>
        <dbReference type="ARBA" id="ARBA00022840"/>
    </source>
</evidence>
<dbReference type="InterPro" id="IPR008271">
    <property type="entry name" value="Ser/Thr_kinase_AS"/>
</dbReference>
<dbReference type="InterPro" id="IPR036365">
    <property type="entry name" value="PGBD-like_sf"/>
</dbReference>
<dbReference type="OrthoDB" id="9762169at2"/>
<evidence type="ECO:0000256" key="2">
    <source>
        <dbReference type="ARBA" id="ARBA00022527"/>
    </source>
</evidence>
<dbReference type="Gene3D" id="1.10.510.10">
    <property type="entry name" value="Transferase(Phosphotransferase) domain 1"/>
    <property type="match status" value="1"/>
</dbReference>
<evidence type="ECO:0000256" key="5">
    <source>
        <dbReference type="ARBA" id="ARBA00022777"/>
    </source>
</evidence>
<accession>A0A5F2F1M5</accession>
<proteinExistence type="predicted"/>
<dbReference type="PROSITE" id="PS50011">
    <property type="entry name" value="PROTEIN_KINASE_DOM"/>
    <property type="match status" value="1"/>
</dbReference>
<sequence length="587" mass="63517">MPARSLPPPELDGFTFVRLIGHGGFADVYLYRQAVPARDVAVKVMHPFAGADTEFFHAEANVMAQLSGHPSIVPIFQADVAADGRPYIVMEYCPAPSLGERYRTEQIPLPDVLEIGIKVSAAVETAHRAGILHRDIKPHNILTNAYGAPLLTDFGIAAATDDPETVETTLSVPWAPPEAFRGATVRDVRSDVYSLGATVYSLLAGRSPYQRDDRTNDPIAMGIRISTEPLRPTGRADVPATLEHVLARAMAKAVDDRYPSAFDFARALQQVQVDLGLPPTRIEVLDSSPGARRPVQVSDDLATVRAFTVTVPEGVPDVGTRLNPRTSPTAAGSTRRRAGRPRAWSPLSARGVAAVLAVALVTGVLAFLRLGGDSSPESGPLPGVVNATYDNPGCTEQYILQLTRGNPSGFAERINEAAELVPDVKYLRGSDTCPTYDPVNRDGRPYYLAWTGPYRTLKDVCAARREAGMGEAIPHLLDEEQRGRSFCLCLESADDLPALDSSVDASFDEQLLVNELQQILLIRGYLPEPRTDEGIGIITQRFDAATTAALEAYQRDRGLDPDGRTGPATWRALQAEKHDDGRAVCPD</sequence>
<reference evidence="8" key="1">
    <citation type="submission" date="2018-01" db="EMBL/GenBank/DDBJ databases">
        <authorList>
            <person name="Li J."/>
        </authorList>
    </citation>
    <scope>NUCLEOTIDE SEQUENCE [LARGE SCALE GENOMIC DNA]</scope>
    <source>
        <strain evidence="8">592</strain>
    </source>
</reference>
<evidence type="ECO:0000256" key="4">
    <source>
        <dbReference type="ARBA" id="ARBA00022741"/>
    </source>
</evidence>
<dbReference type="SUPFAM" id="SSF47090">
    <property type="entry name" value="PGBD-like"/>
    <property type="match status" value="1"/>
</dbReference>
<keyword evidence="5 7" id="KW-0418">Kinase</keyword>
<keyword evidence="4" id="KW-0547">Nucleotide-binding</keyword>
<evidence type="ECO:0000313" key="7">
    <source>
        <dbReference type="EMBL" id="AWB93358.1"/>
    </source>
</evidence>
<dbReference type="Pfam" id="PF01471">
    <property type="entry name" value="PG_binding_1"/>
    <property type="match status" value="1"/>
</dbReference>
<dbReference type="InterPro" id="IPR036366">
    <property type="entry name" value="PGBDSf"/>
</dbReference>
<dbReference type="Gene3D" id="1.10.101.10">
    <property type="entry name" value="PGBD-like superfamily/PGBD"/>
    <property type="match status" value="1"/>
</dbReference>
<dbReference type="InterPro" id="IPR011009">
    <property type="entry name" value="Kinase-like_dom_sf"/>
</dbReference>
<keyword evidence="6" id="KW-0067">ATP-binding</keyword>
<accession>A0A2S0WPT9</accession>
<dbReference type="SUPFAM" id="SSF56112">
    <property type="entry name" value="Protein kinase-like (PK-like)"/>
    <property type="match status" value="1"/>
</dbReference>
<protein>
    <recommendedName>
        <fullName evidence="1">non-specific serine/threonine protein kinase</fullName>
        <ecNumber evidence="1">2.7.11.1</ecNumber>
    </recommendedName>
</protein>
<evidence type="ECO:0000313" key="8">
    <source>
        <dbReference type="Proteomes" id="UP000244384"/>
    </source>
</evidence>
<gene>
    <name evidence="7" type="ORF">C3E78_14685</name>
</gene>
<dbReference type="PROSITE" id="PS00107">
    <property type="entry name" value="PROTEIN_KINASE_ATP"/>
    <property type="match status" value="1"/>
</dbReference>
<dbReference type="GO" id="GO:0004674">
    <property type="term" value="F:protein serine/threonine kinase activity"/>
    <property type="evidence" value="ECO:0007669"/>
    <property type="project" value="UniProtKB-KW"/>
</dbReference>
<dbReference type="EC" id="2.7.11.1" evidence="1"/>
<dbReference type="KEGG" id="aez:C3E78_14685"/>
<dbReference type="SMART" id="SM00220">
    <property type="entry name" value="S_TKc"/>
    <property type="match status" value="1"/>
</dbReference>
<dbReference type="Proteomes" id="UP000244384">
    <property type="component" value="Chromosome"/>
</dbReference>
<evidence type="ECO:0000256" key="3">
    <source>
        <dbReference type="ARBA" id="ARBA00022679"/>
    </source>
</evidence>
<dbReference type="Gene3D" id="3.30.200.20">
    <property type="entry name" value="Phosphorylase Kinase, domain 1"/>
    <property type="match status" value="1"/>
</dbReference>
<dbReference type="EMBL" id="CP026952">
    <property type="protein sequence ID" value="AWB93358.1"/>
    <property type="molecule type" value="Genomic_DNA"/>
</dbReference>
<organism evidence="7 8">
    <name type="scientific">Aeromicrobium chenweiae</name>
    <dbReference type="NCBI Taxonomy" id="2079793"/>
    <lineage>
        <taxon>Bacteria</taxon>
        <taxon>Bacillati</taxon>
        <taxon>Actinomycetota</taxon>
        <taxon>Actinomycetes</taxon>
        <taxon>Propionibacteriales</taxon>
        <taxon>Nocardioidaceae</taxon>
        <taxon>Aeromicrobium</taxon>
    </lineage>
</organism>
<name>A0A2S0WPT9_9ACTN</name>
<dbReference type="RefSeq" id="WP_108579658.1">
    <property type="nucleotide sequence ID" value="NZ_CP026952.1"/>
</dbReference>
<dbReference type="CDD" id="cd14014">
    <property type="entry name" value="STKc_PknB_like"/>
    <property type="match status" value="1"/>
</dbReference>
<dbReference type="AlphaFoldDB" id="A0A2S0WPT9"/>
<dbReference type="GO" id="GO:0005524">
    <property type="term" value="F:ATP binding"/>
    <property type="evidence" value="ECO:0007669"/>
    <property type="project" value="UniProtKB-UniRule"/>
</dbReference>